<dbReference type="InterPro" id="IPR009081">
    <property type="entry name" value="PP-bd_ACP"/>
</dbReference>
<dbReference type="EMBL" id="CP004121">
    <property type="protein sequence ID" value="AGF54203.1"/>
    <property type="molecule type" value="Genomic_DNA"/>
</dbReference>
<dbReference type="Pfam" id="PF00501">
    <property type="entry name" value="AMP-binding"/>
    <property type="match status" value="1"/>
</dbReference>
<dbReference type="Gene3D" id="1.10.1200.10">
    <property type="entry name" value="ACP-like"/>
    <property type="match status" value="1"/>
</dbReference>
<evidence type="ECO:0000256" key="2">
    <source>
        <dbReference type="ARBA" id="ARBA00022553"/>
    </source>
</evidence>
<proteinExistence type="predicted"/>
<keyword evidence="1" id="KW-0596">Phosphopantetheine</keyword>
<dbReference type="SUPFAM" id="SSF47336">
    <property type="entry name" value="ACP-like"/>
    <property type="match status" value="1"/>
</dbReference>
<dbReference type="InterPro" id="IPR036736">
    <property type="entry name" value="ACP-like_sf"/>
</dbReference>
<dbReference type="Pfam" id="PF00550">
    <property type="entry name" value="PP-binding"/>
    <property type="match status" value="1"/>
</dbReference>
<dbReference type="eggNOG" id="COG1028">
    <property type="taxonomic scope" value="Bacteria"/>
</dbReference>
<dbReference type="InterPro" id="IPR010080">
    <property type="entry name" value="Thioester_reductase-like_dom"/>
</dbReference>
<dbReference type="Gene3D" id="3.30.300.30">
    <property type="match status" value="1"/>
</dbReference>
<feature type="domain" description="Carrier" evidence="3">
    <location>
        <begin position="1542"/>
        <end position="1617"/>
    </location>
</feature>
<dbReference type="PROSITE" id="PS00455">
    <property type="entry name" value="AMP_BINDING"/>
    <property type="match status" value="1"/>
</dbReference>
<dbReference type="Proteomes" id="UP000011728">
    <property type="component" value="Chromosome"/>
</dbReference>
<dbReference type="SUPFAM" id="SSF56801">
    <property type="entry name" value="Acetyl-CoA synthetase-like"/>
    <property type="match status" value="2"/>
</dbReference>
<accession>M1MCS7</accession>
<protein>
    <submittedName>
        <fullName evidence="4">Polyketide synthase PksJ</fullName>
    </submittedName>
</protein>
<dbReference type="InterPro" id="IPR057326">
    <property type="entry name" value="KR_dom"/>
</dbReference>
<gene>
    <name evidence="4" type="primary">pksJ2</name>
    <name evidence="4" type="ORF">Cspa_c03850</name>
</gene>
<dbReference type="Pfam" id="PF07993">
    <property type="entry name" value="NAD_binding_4"/>
    <property type="match status" value="1"/>
</dbReference>
<dbReference type="InterPro" id="IPR025110">
    <property type="entry name" value="AMP-bd_C"/>
</dbReference>
<reference evidence="4 5" key="1">
    <citation type="submission" date="2013-02" db="EMBL/GenBank/DDBJ databases">
        <title>Genome sequence of Clostridium saccharoperbutylacetonicum N1-4(HMT).</title>
        <authorList>
            <person name="Poehlein A."/>
            <person name="Daniel R."/>
        </authorList>
    </citation>
    <scope>NUCLEOTIDE SEQUENCE [LARGE SCALE GENOMIC DNA]</scope>
    <source>
        <strain evidence="5">N1-4(HMT)</strain>
    </source>
</reference>
<dbReference type="HOGENOM" id="CLU_233496_0_0_9"/>
<sequence>MKEILAIKFKGEVFTRSQFARQVGKFQSLIGNNIKDKIVAVKIENPIHFIEACSAIAGLKGTIFPIDNLKMLDSDTDLLLSDDENDKKHFNNVIIADLDSVSDFKVPEDIEYIGNVKLSDFSTSSLIRKEMLNNWVEFNKNIMKTDCSETIFMYRNKKDLFKYIWTLPLCMDGNLTIAGINEEIDFKEYTNIIMPIEGIDIIKKSNNCTNKSLITYGDETVEFKKIKDIITDYEIKWNNYYGFPNVTWLSAAKEFIINGKSGLYNEIKPIKNIKLGIVNESGQIQPENAIGFIAEKISGETRLTQYMGCKLSNGSIVAISYKDGIIYKNGTYLNLKEVEEQLCKLDCIKDFYVEGTNVYYSTDIALSGFKLDSLLKEVLPEEYFPLNYIEVPFIARDLQGKVNVSKLEKMNDISYNKLNEISSEIYDLGIDSAITVDFNNDEKFIDMQPLNNMAEISPSKEISEGKISYIKNGDLDYSKQKFVSITELIQERAKGNQKIIYIEHEGRVQQTYNQLYLEAGRVANGLKENGVKANDKVILQLPNNKDYLETFWACILIGAIPAPLAVLDDYGTKNLNTDKILNICKLLENPFIITSSELVEPINNIKESLVDNKIKVLNFSTIKCGGNFENPHVWDIEKPCLIMFTSGSTGIPKGVMLNQRNIFARTLCEIEMYNFDENEIDLNWMTLTHAAGLIWTHIRDMYLNMLQIQVKSEVILNEPLMWIDLLNEYKATITWAPNFAYSLISNELSDEKYYDWDLSKLKYIFATAEANVSRNLRNFIIKLKKYKLSEDAIKPSFGMTETSSVMIYYNNFSLNNTSDEDKFVPIGTPAVGHEFRVTDDEGNVLPEGVVGNIEGKGQTITSGYYDNEAANKESFTLDGYFKTGDLGYIKDNNIILTGRAKEVIIINGLNYYVQDIESVVEDLEEVNPSFTVATSIKNKQNEEEVLVIFTPRNEESLDDIPSLKKLVNKIKREIREKCMIYPTYVIPDMRSKSIRTELGKKQRSKYKKAFENGEYDDIIQKMGGTNLKQKYVMEEFWQRVNIAASIKTRIKDKITVISEDKEYVDKLFVDSNLKYETLNENEISKIKSNYCIDLTIIENKSTNIIEFSKKILQHFAEISKLKQKMKIILPTTNAFVLENDKIFNIQNGILRGFIKSFNLENSEKSCKIVDFDIFDFDLCINELLSSNKDTEVVYRNKKRYKSFLESIPELKDNEDIIKDKSVILLLGGLGGIGRNVCKYLLEKYDAKLIIFGSSKLVGEKKEVFDNLRSISKNIIYQDVDINDNTQMSTVLSRCEKEFGEKTTVFINLAGKISADKNKKSHWEDISNHIIENETMFSMEEVIKSKVNSTLAIEKLREERKNSILIMFSSINGYFGGVSLSAYSAANSFQDSYCRYLNNNEKATFCINWSTWVDVGISESIPEGIQKASSKSGFYANTVEENIECFRYILDHNIKNGFIGVDRNFRKYRHFIKDKYRRDITVFYTGDKLNEIKRIVRDRVNDIDAIQYQNIESIPRNSDNRQDIDFNLLARLSINSAKRYDEENLSDNHKKMIKIWKETLKVQSVGINDDFYDIGGNSILVSKLLFKIANTFNVNVSFQDILNATTIEKLTNLIENIKDKSVTEIARNTDEFKEILRNEVKLDFSVKSYLEKISVTNEDRNILVSGSTGFFGGYLLKYLLLNTDYHIYLLVRAQDRNEAKLKVMEHLKRYELQNYFVSDRVTIIKGDISKENLGMSNDEYSDLCKNIDVILHSAAEVNFVSPFDKVKVTNIDGTRRIIKFACEEKVKLLHYISSYSVYDCLENRRNFTANERTELTFDYKHELNAYTLSKCVADSIVRLANEEGLPCKIYRIGTITGDLEKGRCQVRDFFWTLINASLKLKKMPIMSNIVFHLVPVDILADIVIKLSKRPYDFNENIYNLEFEMLYLSKVFEWLKNIEPSMEIAAYEEWRKDLIVYAEEHNDDLLLSILPIFPNAEVIEEVHPVDVDSSFTQNILNSMNLNRMGINYDNFKKTYEYLKEINFFRED</sequence>
<dbReference type="Gene3D" id="3.40.50.720">
    <property type="entry name" value="NAD(P)-binding Rossmann-like Domain"/>
    <property type="match status" value="2"/>
</dbReference>
<name>M1MCS7_9CLOT</name>
<dbReference type="InterPro" id="IPR020845">
    <property type="entry name" value="AMP-binding_CS"/>
</dbReference>
<dbReference type="PATRIC" id="fig|931276.5.peg.367"/>
<evidence type="ECO:0000256" key="1">
    <source>
        <dbReference type="ARBA" id="ARBA00022450"/>
    </source>
</evidence>
<dbReference type="Pfam" id="PF23024">
    <property type="entry name" value="AMP-dom_DIP2-like"/>
    <property type="match status" value="1"/>
</dbReference>
<dbReference type="eggNOG" id="COG3320">
    <property type="taxonomic scope" value="Bacteria"/>
</dbReference>
<dbReference type="NCBIfam" id="TIGR01746">
    <property type="entry name" value="Thioester-redct"/>
    <property type="match status" value="1"/>
</dbReference>
<dbReference type="RefSeq" id="WP_015390529.1">
    <property type="nucleotide sequence ID" value="NC_020291.1"/>
</dbReference>
<dbReference type="InterPro" id="IPR013968">
    <property type="entry name" value="PKS_KR"/>
</dbReference>
<dbReference type="eggNOG" id="COG0318">
    <property type="taxonomic scope" value="Bacteria"/>
</dbReference>
<dbReference type="InterPro" id="IPR036291">
    <property type="entry name" value="NAD(P)-bd_dom_sf"/>
</dbReference>
<keyword evidence="2" id="KW-0597">Phosphoprotein</keyword>
<dbReference type="PANTHER" id="PTHR44845">
    <property type="entry name" value="CARRIER DOMAIN-CONTAINING PROTEIN"/>
    <property type="match status" value="1"/>
</dbReference>
<dbReference type="SMART" id="SM00822">
    <property type="entry name" value="PKS_KR"/>
    <property type="match status" value="1"/>
</dbReference>
<dbReference type="InterPro" id="IPR013120">
    <property type="entry name" value="FAR_NAD-bd"/>
</dbReference>
<dbReference type="Gene3D" id="3.40.50.12780">
    <property type="entry name" value="N-terminal domain of ligase-like"/>
    <property type="match status" value="1"/>
</dbReference>
<dbReference type="OrthoDB" id="9803968at2"/>
<dbReference type="InterPro" id="IPR045851">
    <property type="entry name" value="AMP-bd_C_sf"/>
</dbReference>
<organism evidence="4 5">
    <name type="scientific">Clostridium saccharoperbutylacetonicum N1-4(HMT)</name>
    <dbReference type="NCBI Taxonomy" id="931276"/>
    <lineage>
        <taxon>Bacteria</taxon>
        <taxon>Bacillati</taxon>
        <taxon>Bacillota</taxon>
        <taxon>Clostridia</taxon>
        <taxon>Eubacteriales</taxon>
        <taxon>Clostridiaceae</taxon>
        <taxon>Clostridium</taxon>
    </lineage>
</organism>
<evidence type="ECO:0000313" key="5">
    <source>
        <dbReference type="Proteomes" id="UP000011728"/>
    </source>
</evidence>
<dbReference type="InterPro" id="IPR042099">
    <property type="entry name" value="ANL_N_sf"/>
</dbReference>
<dbReference type="PANTHER" id="PTHR44845:SF6">
    <property type="entry name" value="BETA-ALANINE-ACTIVATING ENZYME"/>
    <property type="match status" value="1"/>
</dbReference>
<keyword evidence="5" id="KW-1185">Reference proteome</keyword>
<evidence type="ECO:0000313" key="4">
    <source>
        <dbReference type="EMBL" id="AGF54203.1"/>
    </source>
</evidence>
<dbReference type="PROSITE" id="PS50075">
    <property type="entry name" value="CARRIER"/>
    <property type="match status" value="1"/>
</dbReference>
<evidence type="ECO:0000259" key="3">
    <source>
        <dbReference type="PROSITE" id="PS50075"/>
    </source>
</evidence>
<dbReference type="InterPro" id="IPR000873">
    <property type="entry name" value="AMP-dep_synth/lig_dom"/>
</dbReference>
<dbReference type="Pfam" id="PF08659">
    <property type="entry name" value="KR"/>
    <property type="match status" value="1"/>
</dbReference>
<dbReference type="KEGG" id="csr:Cspa_c03850"/>
<dbReference type="SUPFAM" id="SSF51735">
    <property type="entry name" value="NAD(P)-binding Rossmann-fold domains"/>
    <property type="match status" value="2"/>
</dbReference>